<evidence type="ECO:0000313" key="3">
    <source>
        <dbReference type="Proteomes" id="UP000053144"/>
    </source>
</evidence>
<dbReference type="EMBL" id="CM003378">
    <property type="protein sequence ID" value="KOM49765.1"/>
    <property type="molecule type" value="Genomic_DNA"/>
</dbReference>
<dbReference type="PANTHER" id="PTHR46142:SF3">
    <property type="entry name" value="F18B13.24 PROTEIN"/>
    <property type="match status" value="1"/>
</dbReference>
<evidence type="ECO:0000313" key="2">
    <source>
        <dbReference type="EMBL" id="KOM49765.1"/>
    </source>
</evidence>
<protein>
    <recommendedName>
        <fullName evidence="4">VOC domain-containing protein</fullName>
    </recommendedName>
</protein>
<proteinExistence type="predicted"/>
<dbReference type="AlphaFoldDB" id="A0A0L9V3V5"/>
<name>A0A0L9V3V5_PHAAN</name>
<feature type="compositionally biased region" description="Polar residues" evidence="1">
    <location>
        <begin position="103"/>
        <end position="112"/>
    </location>
</feature>
<sequence length="162" mass="17696">MGPVEKKLEEMEIEYARGTVEEGGIKVDQLFFHDPDGFMIEICNCDILPVIPLPTPSIASEAVVEDLVTERHSPGCAASSTPPPRISSLDNGSLQLNHPPPSSAQNNAKHYNKKGSTIDASAKMMARDKGGVAPSRWLEDERSHNLGFLVRRDLGLSMFQVL</sequence>
<dbReference type="Gene3D" id="3.10.180.10">
    <property type="entry name" value="2,3-Dihydroxybiphenyl 1,2-Dioxygenase, domain 1"/>
    <property type="match status" value="1"/>
</dbReference>
<feature type="region of interest" description="Disordered" evidence="1">
    <location>
        <begin position="73"/>
        <end position="112"/>
    </location>
</feature>
<dbReference type="InterPro" id="IPR029068">
    <property type="entry name" value="Glyas_Bleomycin-R_OHBP_Dase"/>
</dbReference>
<reference evidence="3" key="1">
    <citation type="journal article" date="2015" name="Proc. Natl. Acad. Sci. U.S.A.">
        <title>Genome sequencing of adzuki bean (Vigna angularis) provides insight into high starch and low fat accumulation and domestication.</title>
        <authorList>
            <person name="Yang K."/>
            <person name="Tian Z."/>
            <person name="Chen C."/>
            <person name="Luo L."/>
            <person name="Zhao B."/>
            <person name="Wang Z."/>
            <person name="Yu L."/>
            <person name="Li Y."/>
            <person name="Sun Y."/>
            <person name="Li W."/>
            <person name="Chen Y."/>
            <person name="Li Y."/>
            <person name="Zhang Y."/>
            <person name="Ai D."/>
            <person name="Zhao J."/>
            <person name="Shang C."/>
            <person name="Ma Y."/>
            <person name="Wu B."/>
            <person name="Wang M."/>
            <person name="Gao L."/>
            <person name="Sun D."/>
            <person name="Zhang P."/>
            <person name="Guo F."/>
            <person name="Wang W."/>
            <person name="Li Y."/>
            <person name="Wang J."/>
            <person name="Varshney R.K."/>
            <person name="Wang J."/>
            <person name="Ling H.Q."/>
            <person name="Wan P."/>
        </authorList>
    </citation>
    <scope>NUCLEOTIDE SEQUENCE</scope>
    <source>
        <strain evidence="3">cv. Jingnong 6</strain>
    </source>
</reference>
<dbReference type="PANTHER" id="PTHR46142">
    <property type="match status" value="1"/>
</dbReference>
<evidence type="ECO:0008006" key="4">
    <source>
        <dbReference type="Google" id="ProtNLM"/>
    </source>
</evidence>
<organism evidence="2 3">
    <name type="scientific">Phaseolus angularis</name>
    <name type="common">Azuki bean</name>
    <name type="synonym">Vigna angularis</name>
    <dbReference type="NCBI Taxonomy" id="3914"/>
    <lineage>
        <taxon>Eukaryota</taxon>
        <taxon>Viridiplantae</taxon>
        <taxon>Streptophyta</taxon>
        <taxon>Embryophyta</taxon>
        <taxon>Tracheophyta</taxon>
        <taxon>Spermatophyta</taxon>
        <taxon>Magnoliopsida</taxon>
        <taxon>eudicotyledons</taxon>
        <taxon>Gunneridae</taxon>
        <taxon>Pentapetalae</taxon>
        <taxon>rosids</taxon>
        <taxon>fabids</taxon>
        <taxon>Fabales</taxon>
        <taxon>Fabaceae</taxon>
        <taxon>Papilionoideae</taxon>
        <taxon>50 kb inversion clade</taxon>
        <taxon>NPAAA clade</taxon>
        <taxon>indigoferoid/millettioid clade</taxon>
        <taxon>Phaseoleae</taxon>
        <taxon>Vigna</taxon>
    </lineage>
</organism>
<accession>A0A0L9V3V5</accession>
<dbReference type="Proteomes" id="UP000053144">
    <property type="component" value="Chromosome 8"/>
</dbReference>
<dbReference type="Gramene" id="KOM49765">
    <property type="protein sequence ID" value="KOM49765"/>
    <property type="gene ID" value="LR48_Vigan08g059200"/>
</dbReference>
<dbReference type="SUPFAM" id="SSF54593">
    <property type="entry name" value="Glyoxalase/Bleomycin resistance protein/Dihydroxybiphenyl dioxygenase"/>
    <property type="match status" value="1"/>
</dbReference>
<gene>
    <name evidence="2" type="ORF">LR48_Vigan08g059200</name>
</gene>
<evidence type="ECO:0000256" key="1">
    <source>
        <dbReference type="SAM" id="MobiDB-lite"/>
    </source>
</evidence>
<dbReference type="STRING" id="3914.A0A0L9V3V5"/>